<dbReference type="AlphaFoldDB" id="A0A2T5HZD8"/>
<dbReference type="EMBL" id="QAOI01000011">
    <property type="protein sequence ID" value="PTQ76955.1"/>
    <property type="molecule type" value="Genomic_DNA"/>
</dbReference>
<gene>
    <name evidence="1" type="ORF">C8R26_1113</name>
</gene>
<dbReference type="Proteomes" id="UP000244128">
    <property type="component" value="Unassembled WGS sequence"/>
</dbReference>
<reference evidence="1 2" key="1">
    <citation type="submission" date="2018-04" db="EMBL/GenBank/DDBJ databases">
        <title>Active sludge and wastewater microbial communities from Klosterneuburg, Austria.</title>
        <authorList>
            <person name="Wagner M."/>
        </authorList>
    </citation>
    <scope>NUCLEOTIDE SEQUENCE [LARGE SCALE GENOMIC DNA]</scope>
    <source>
        <strain evidence="1 2">Nm49</strain>
    </source>
</reference>
<accession>A0A2T5HZD8</accession>
<evidence type="ECO:0000313" key="1">
    <source>
        <dbReference type="EMBL" id="PTQ76955.1"/>
    </source>
</evidence>
<name>A0A2T5HZD8_9PROT</name>
<sequence length="98" mass="11142">MPAQNSLKSLAGAVLDRTIPRTLSAQYQNEPAQYPHIAQKTGNSTAVNSNVESLQIEMIRAWLHRIYEPVEDHDLVLNKCRNDPEALEYFLKHAKEVN</sequence>
<evidence type="ECO:0000313" key="2">
    <source>
        <dbReference type="Proteomes" id="UP000244128"/>
    </source>
</evidence>
<organism evidence="1 2">
    <name type="scientific">Nitrosomonas oligotropha</name>
    <dbReference type="NCBI Taxonomy" id="42354"/>
    <lineage>
        <taxon>Bacteria</taxon>
        <taxon>Pseudomonadati</taxon>
        <taxon>Pseudomonadota</taxon>
        <taxon>Betaproteobacteria</taxon>
        <taxon>Nitrosomonadales</taxon>
        <taxon>Nitrosomonadaceae</taxon>
        <taxon>Nitrosomonas</taxon>
    </lineage>
</organism>
<protein>
    <submittedName>
        <fullName evidence="1">Uncharacterized protein</fullName>
    </submittedName>
</protein>
<comment type="caution">
    <text evidence="1">The sequence shown here is derived from an EMBL/GenBank/DDBJ whole genome shotgun (WGS) entry which is preliminary data.</text>
</comment>
<dbReference type="RefSeq" id="WP_107803255.1">
    <property type="nucleotide sequence ID" value="NZ_QAOI01000011.1"/>
</dbReference>
<proteinExistence type="predicted"/>